<evidence type="ECO:0000313" key="3">
    <source>
        <dbReference type="Proteomes" id="UP000187203"/>
    </source>
</evidence>
<feature type="compositionally biased region" description="Basic and acidic residues" evidence="1">
    <location>
        <begin position="54"/>
        <end position="64"/>
    </location>
</feature>
<gene>
    <name evidence="2" type="ORF">COLO4_34476</name>
</gene>
<feature type="compositionally biased region" description="Basic and acidic residues" evidence="1">
    <location>
        <begin position="175"/>
        <end position="187"/>
    </location>
</feature>
<organism evidence="2 3">
    <name type="scientific">Corchorus olitorius</name>
    <dbReference type="NCBI Taxonomy" id="93759"/>
    <lineage>
        <taxon>Eukaryota</taxon>
        <taxon>Viridiplantae</taxon>
        <taxon>Streptophyta</taxon>
        <taxon>Embryophyta</taxon>
        <taxon>Tracheophyta</taxon>
        <taxon>Spermatophyta</taxon>
        <taxon>Magnoliopsida</taxon>
        <taxon>eudicotyledons</taxon>
        <taxon>Gunneridae</taxon>
        <taxon>Pentapetalae</taxon>
        <taxon>rosids</taxon>
        <taxon>malvids</taxon>
        <taxon>Malvales</taxon>
        <taxon>Malvaceae</taxon>
        <taxon>Grewioideae</taxon>
        <taxon>Apeibeae</taxon>
        <taxon>Corchorus</taxon>
    </lineage>
</organism>
<dbReference type="Proteomes" id="UP000187203">
    <property type="component" value="Unassembled WGS sequence"/>
</dbReference>
<accession>A0A1R3GKK5</accession>
<feature type="region of interest" description="Disordered" evidence="1">
    <location>
        <begin position="14"/>
        <end position="124"/>
    </location>
</feature>
<evidence type="ECO:0000313" key="2">
    <source>
        <dbReference type="EMBL" id="OMO58628.1"/>
    </source>
</evidence>
<keyword evidence="3" id="KW-1185">Reference proteome</keyword>
<name>A0A1R3GKK5_9ROSI</name>
<protein>
    <submittedName>
        <fullName evidence="2">Uncharacterized protein</fullName>
    </submittedName>
</protein>
<dbReference type="AlphaFoldDB" id="A0A1R3GKK5"/>
<reference evidence="3" key="1">
    <citation type="submission" date="2013-09" db="EMBL/GenBank/DDBJ databases">
        <title>Corchorus olitorius genome sequencing.</title>
        <authorList>
            <person name="Alam M."/>
            <person name="Haque M.S."/>
            <person name="Islam M.S."/>
            <person name="Emdad E.M."/>
            <person name="Islam M.M."/>
            <person name="Ahmed B."/>
            <person name="Halim A."/>
            <person name="Hossen Q.M.M."/>
            <person name="Hossain M.Z."/>
            <person name="Ahmed R."/>
            <person name="Khan M.M."/>
            <person name="Islam R."/>
            <person name="Rashid M.M."/>
            <person name="Khan S.A."/>
            <person name="Rahman M.S."/>
            <person name="Alam M."/>
            <person name="Yahiya A.S."/>
            <person name="Khan M.S."/>
            <person name="Azam M.S."/>
            <person name="Haque T."/>
            <person name="Lashkar M.Z.H."/>
            <person name="Akhand A.I."/>
            <person name="Morshed G."/>
            <person name="Roy S."/>
            <person name="Uddin K.S."/>
            <person name="Rabeya T."/>
            <person name="Hossain A.S."/>
            <person name="Chowdhury A."/>
            <person name="Snigdha A.R."/>
            <person name="Mortoza M.S."/>
            <person name="Matin S.A."/>
            <person name="Hoque S.M.E."/>
            <person name="Islam M.K."/>
            <person name="Roy D.K."/>
            <person name="Haider R."/>
            <person name="Moosa M.M."/>
            <person name="Elias S.M."/>
            <person name="Hasan A.M."/>
            <person name="Jahan S."/>
            <person name="Shafiuddin M."/>
            <person name="Mahmood N."/>
            <person name="Shommy N.S."/>
        </authorList>
    </citation>
    <scope>NUCLEOTIDE SEQUENCE [LARGE SCALE GENOMIC DNA]</scope>
    <source>
        <strain evidence="3">cv. O-4</strain>
    </source>
</reference>
<dbReference type="OrthoDB" id="1920267at2759"/>
<evidence type="ECO:0000256" key="1">
    <source>
        <dbReference type="SAM" id="MobiDB-lite"/>
    </source>
</evidence>
<comment type="caution">
    <text evidence="2">The sequence shown here is derived from an EMBL/GenBank/DDBJ whole genome shotgun (WGS) entry which is preliminary data.</text>
</comment>
<dbReference type="EMBL" id="AWUE01022398">
    <property type="protein sequence ID" value="OMO58628.1"/>
    <property type="molecule type" value="Genomic_DNA"/>
</dbReference>
<proteinExistence type="predicted"/>
<feature type="compositionally biased region" description="Polar residues" evidence="1">
    <location>
        <begin position="65"/>
        <end position="76"/>
    </location>
</feature>
<feature type="region of interest" description="Disordered" evidence="1">
    <location>
        <begin position="164"/>
        <end position="194"/>
    </location>
</feature>
<feature type="region of interest" description="Disordered" evidence="1">
    <location>
        <begin position="288"/>
        <end position="335"/>
    </location>
</feature>
<feature type="compositionally biased region" description="Polar residues" evidence="1">
    <location>
        <begin position="305"/>
        <end position="319"/>
    </location>
</feature>
<feature type="compositionally biased region" description="Basic residues" evidence="1">
    <location>
        <begin position="290"/>
        <end position="303"/>
    </location>
</feature>
<sequence length="527" mass="58846">MGDQLGFQQRWEYRKTDNDLDSSCDDSKSSNDPLHKRHNLVSSLVSVGDDETSESIRLKQKDNDNTAGTEGLQQINVGKAKKRRKTKNVSNDSRKTRRKKKDSPQEVVDLQKGETNAPGSAAPIDEVKTFMETLLEELRVTRENLVKEMMEELQKIGAYDTTTLELNRRKRRHRKEEVQDQHEKNPKDQSTQFQNPNSFEESIQVQNFLAQQQNNFQGNSNLQEQNNFGYGMRIQNCSNKSSIGHAKSNDADHSAYYFDALKVTEPITLSKKNQVEGQKTVVLAIEAPKSKGRSSKRSVKGKKTVNCSNQYQGPENQARTEVASDKSNGEKLGSSNILPSFLSSSSFQAPSSMYLTLPTVLTEPLVPNHGLNDHASLCNYVPQRVAEKKRDHVNPLMMEPNCNQGSFPVIQQPEERIRSFGLVGSRNIAGNNISQNSTLSSSGIGSGFPVPFYQGMDFTVGSSIPKPVTSELYRGATSFLPGGSYNLSEHLAANNNHHMHSAYKSGGSGRLMSYQYQNVKDSHFFPQ</sequence>